<dbReference type="EMBL" id="FZNQ01000008">
    <property type="protein sequence ID" value="SNR47059.1"/>
    <property type="molecule type" value="Genomic_DNA"/>
</dbReference>
<name>A0A238WMY7_HALVU</name>
<feature type="domain" description="CBS" evidence="3">
    <location>
        <begin position="72"/>
        <end position="128"/>
    </location>
</feature>
<protein>
    <submittedName>
        <fullName evidence="4">CBS domain-containing protein</fullName>
    </submittedName>
</protein>
<dbReference type="Pfam" id="PF00571">
    <property type="entry name" value="CBS"/>
    <property type="match status" value="2"/>
</dbReference>
<dbReference type="InterPro" id="IPR000644">
    <property type="entry name" value="CBS_dom"/>
</dbReference>
<sequence>MRVADVMSTDVKHVELGESLAAAVETMLRAGIGSVVVTREGSPAGILTETDALIAAVETDEPFSAIPVSRAATTPPETIRPTATVRAAADRMVELGVKKLLVVDGMELRGIVTMTDLVEHQGAFIRETLRIERERDGWRG</sequence>
<organism evidence="4 5">
    <name type="scientific">Halorubrum vacuolatum</name>
    <name type="common">Natronobacterium vacuolatum</name>
    <dbReference type="NCBI Taxonomy" id="63740"/>
    <lineage>
        <taxon>Archaea</taxon>
        <taxon>Methanobacteriati</taxon>
        <taxon>Methanobacteriota</taxon>
        <taxon>Stenosarchaea group</taxon>
        <taxon>Halobacteria</taxon>
        <taxon>Halobacteriales</taxon>
        <taxon>Haloferacaceae</taxon>
        <taxon>Halorubrum</taxon>
    </lineage>
</organism>
<dbReference type="PROSITE" id="PS51371">
    <property type="entry name" value="CBS"/>
    <property type="match status" value="2"/>
</dbReference>
<dbReference type="SUPFAM" id="SSF54631">
    <property type="entry name" value="CBS-domain pair"/>
    <property type="match status" value="1"/>
</dbReference>
<reference evidence="4 5" key="1">
    <citation type="submission" date="2017-06" db="EMBL/GenBank/DDBJ databases">
        <authorList>
            <person name="Kim H.J."/>
            <person name="Triplett B.A."/>
        </authorList>
    </citation>
    <scope>NUCLEOTIDE SEQUENCE [LARGE SCALE GENOMIC DNA]</scope>
    <source>
        <strain evidence="4 5">DSM 8800</strain>
    </source>
</reference>
<evidence type="ECO:0000256" key="2">
    <source>
        <dbReference type="PROSITE-ProRule" id="PRU00703"/>
    </source>
</evidence>
<evidence type="ECO:0000313" key="5">
    <source>
        <dbReference type="Proteomes" id="UP000198397"/>
    </source>
</evidence>
<keyword evidence="5" id="KW-1185">Reference proteome</keyword>
<evidence type="ECO:0000256" key="1">
    <source>
        <dbReference type="ARBA" id="ARBA00023122"/>
    </source>
</evidence>
<dbReference type="AlphaFoldDB" id="A0A238WMY7"/>
<dbReference type="PANTHER" id="PTHR43080:SF2">
    <property type="entry name" value="CBS DOMAIN-CONTAINING PROTEIN"/>
    <property type="match status" value="1"/>
</dbReference>
<evidence type="ECO:0000313" key="4">
    <source>
        <dbReference type="EMBL" id="SNR47059.1"/>
    </source>
</evidence>
<dbReference type="Proteomes" id="UP000198397">
    <property type="component" value="Unassembled WGS sequence"/>
</dbReference>
<gene>
    <name evidence="4" type="ORF">SAMN06264855_108100</name>
</gene>
<keyword evidence="1 2" id="KW-0129">CBS domain</keyword>
<dbReference type="Gene3D" id="3.10.580.10">
    <property type="entry name" value="CBS-domain"/>
    <property type="match status" value="1"/>
</dbReference>
<feature type="domain" description="CBS" evidence="3">
    <location>
        <begin position="7"/>
        <end position="63"/>
    </location>
</feature>
<dbReference type="CDD" id="cd17776">
    <property type="entry name" value="CBS_pair_arch"/>
    <property type="match status" value="1"/>
</dbReference>
<dbReference type="InterPro" id="IPR051257">
    <property type="entry name" value="Diverse_CBS-Domain"/>
</dbReference>
<proteinExistence type="predicted"/>
<accession>A0A238WMY7</accession>
<dbReference type="InterPro" id="IPR046342">
    <property type="entry name" value="CBS_dom_sf"/>
</dbReference>
<dbReference type="PANTHER" id="PTHR43080">
    <property type="entry name" value="CBS DOMAIN-CONTAINING PROTEIN CBSX3, MITOCHONDRIAL"/>
    <property type="match status" value="1"/>
</dbReference>
<evidence type="ECO:0000259" key="3">
    <source>
        <dbReference type="PROSITE" id="PS51371"/>
    </source>
</evidence>
<dbReference type="SMART" id="SM00116">
    <property type="entry name" value="CBS"/>
    <property type="match status" value="2"/>
</dbReference>